<dbReference type="Proteomes" id="UP000041254">
    <property type="component" value="Unassembled WGS sequence"/>
</dbReference>
<evidence type="ECO:0000313" key="3">
    <source>
        <dbReference type="Proteomes" id="UP000041254"/>
    </source>
</evidence>
<evidence type="ECO:0000313" key="2">
    <source>
        <dbReference type="EMBL" id="CEM14203.1"/>
    </source>
</evidence>
<sequence length="223" mass="23559">MGMGGNGGGAGVLSLDPLAVKRSGRRGHSLGLFSGLWADQGGLSAQDKRAMPDVTDSVFAHIGTPEFGRDKVDEEPPVAAVAAAAAAASAGASEPPFWRPGMTHGRRAYFDGSDVSDDGRSKDAENGDLHRPFRCARQIRDSRDVDMERLACKFGPVDLGVATNQSSIDAPAAPEGSNSHPTVPRRWWEPTRDGSGVNGGVRTSVPCHSWLISAYILHLSPFL</sequence>
<dbReference type="AlphaFoldDB" id="A0A0G4FKR4"/>
<dbReference type="InParanoid" id="A0A0G4FKR4"/>
<organism evidence="2 3">
    <name type="scientific">Vitrella brassicaformis (strain CCMP3155)</name>
    <dbReference type="NCBI Taxonomy" id="1169540"/>
    <lineage>
        <taxon>Eukaryota</taxon>
        <taxon>Sar</taxon>
        <taxon>Alveolata</taxon>
        <taxon>Colpodellida</taxon>
        <taxon>Vitrellaceae</taxon>
        <taxon>Vitrella</taxon>
    </lineage>
</organism>
<dbReference type="VEuPathDB" id="CryptoDB:Vbra_21334"/>
<proteinExistence type="predicted"/>
<accession>A0A0G4FKR4</accession>
<evidence type="ECO:0000256" key="1">
    <source>
        <dbReference type="SAM" id="MobiDB-lite"/>
    </source>
</evidence>
<gene>
    <name evidence="2" type="ORF">Vbra_21334</name>
</gene>
<feature type="region of interest" description="Disordered" evidence="1">
    <location>
        <begin position="168"/>
        <end position="195"/>
    </location>
</feature>
<name>A0A0G4FKR4_VITBC</name>
<dbReference type="EMBL" id="CDMY01000455">
    <property type="protein sequence ID" value="CEM14203.1"/>
    <property type="molecule type" value="Genomic_DNA"/>
</dbReference>
<protein>
    <submittedName>
        <fullName evidence="2">Uncharacterized protein</fullName>
    </submittedName>
</protein>
<reference evidence="2 3" key="1">
    <citation type="submission" date="2014-11" db="EMBL/GenBank/DDBJ databases">
        <authorList>
            <person name="Zhu J."/>
            <person name="Qi W."/>
            <person name="Song R."/>
        </authorList>
    </citation>
    <scope>NUCLEOTIDE SEQUENCE [LARGE SCALE GENOMIC DNA]</scope>
</reference>
<keyword evidence="3" id="KW-1185">Reference proteome</keyword>